<dbReference type="Proteomes" id="UP001374535">
    <property type="component" value="Chromosome 2"/>
</dbReference>
<keyword evidence="2" id="KW-1185">Reference proteome</keyword>
<dbReference type="AlphaFoldDB" id="A0AAQ3P0C2"/>
<proteinExistence type="predicted"/>
<dbReference type="EMBL" id="CP144699">
    <property type="protein sequence ID" value="WVZ19033.1"/>
    <property type="molecule type" value="Genomic_DNA"/>
</dbReference>
<name>A0AAQ3P0C2_VIGMU</name>
<organism evidence="1 2">
    <name type="scientific">Vigna mungo</name>
    <name type="common">Black gram</name>
    <name type="synonym">Phaseolus mungo</name>
    <dbReference type="NCBI Taxonomy" id="3915"/>
    <lineage>
        <taxon>Eukaryota</taxon>
        <taxon>Viridiplantae</taxon>
        <taxon>Streptophyta</taxon>
        <taxon>Embryophyta</taxon>
        <taxon>Tracheophyta</taxon>
        <taxon>Spermatophyta</taxon>
        <taxon>Magnoliopsida</taxon>
        <taxon>eudicotyledons</taxon>
        <taxon>Gunneridae</taxon>
        <taxon>Pentapetalae</taxon>
        <taxon>rosids</taxon>
        <taxon>fabids</taxon>
        <taxon>Fabales</taxon>
        <taxon>Fabaceae</taxon>
        <taxon>Papilionoideae</taxon>
        <taxon>50 kb inversion clade</taxon>
        <taxon>NPAAA clade</taxon>
        <taxon>indigoferoid/millettioid clade</taxon>
        <taxon>Phaseoleae</taxon>
        <taxon>Vigna</taxon>
    </lineage>
</organism>
<accession>A0AAQ3P0C2</accession>
<evidence type="ECO:0008006" key="3">
    <source>
        <dbReference type="Google" id="ProtNLM"/>
    </source>
</evidence>
<gene>
    <name evidence="1" type="ORF">V8G54_006355</name>
</gene>
<reference evidence="1 2" key="1">
    <citation type="journal article" date="2023" name="Life. Sci Alliance">
        <title>Evolutionary insights into 3D genome organization and epigenetic landscape of Vigna mungo.</title>
        <authorList>
            <person name="Junaid A."/>
            <person name="Singh B."/>
            <person name="Bhatia S."/>
        </authorList>
    </citation>
    <scope>NUCLEOTIDE SEQUENCE [LARGE SCALE GENOMIC DNA]</scope>
    <source>
        <strain evidence="1">Urdbean</strain>
    </source>
</reference>
<evidence type="ECO:0000313" key="1">
    <source>
        <dbReference type="EMBL" id="WVZ19033.1"/>
    </source>
</evidence>
<protein>
    <recommendedName>
        <fullName evidence="3">Pentatricopeptide repeat-containing protein</fullName>
    </recommendedName>
</protein>
<evidence type="ECO:0000313" key="2">
    <source>
        <dbReference type="Proteomes" id="UP001374535"/>
    </source>
</evidence>
<sequence length="139" mass="16253">MVLDMEKSIYTFLTVHRWESLNCMKYRLASLRPVHGRLALKFLNWVIKEPNLELKHVTHIICCTTHILVRARMYNFAKTTLKQMLQLPIGMNSVFYALMDTYPICNSNPAVFDLLIRVCLRDKMVGKAVQTFYFMGFGD</sequence>